<dbReference type="InterPro" id="IPR032675">
    <property type="entry name" value="LRR_dom_sf"/>
</dbReference>
<dbReference type="SUPFAM" id="SSF52047">
    <property type="entry name" value="RNI-like"/>
    <property type="match status" value="1"/>
</dbReference>
<dbReference type="PANTHER" id="PTHR23170">
    <property type="entry name" value="NY-REN-58 ANTIGEN"/>
    <property type="match status" value="1"/>
</dbReference>
<sequence length="106" mass="11733">MFSDESLENIILGLEKNKFLLSLNLKGNNIRSFGTQVLGNFFVTIIIYRNLSWNNIGLIGGRTILKSLSKNKTVLLLEISGNDLSSDILEAIQIATSANAQKIYSK</sequence>
<evidence type="ECO:0000256" key="4">
    <source>
        <dbReference type="ARBA" id="ARBA00023212"/>
    </source>
</evidence>
<dbReference type="Gene3D" id="3.80.10.10">
    <property type="entry name" value="Ribonuclease Inhibitor"/>
    <property type="match status" value="1"/>
</dbReference>
<keyword evidence="6" id="KW-1185">Reference proteome</keyword>
<reference evidence="5 6" key="1">
    <citation type="submission" date="2021-06" db="EMBL/GenBank/DDBJ databases">
        <title>Caerostris extrusa draft genome.</title>
        <authorList>
            <person name="Kono N."/>
            <person name="Arakawa K."/>
        </authorList>
    </citation>
    <scope>NUCLEOTIDE SEQUENCE [LARGE SCALE GENOMIC DNA]</scope>
</reference>
<accession>A0AAV4MNZ7</accession>
<keyword evidence="2" id="KW-0963">Cytoplasm</keyword>
<comment type="subcellular location">
    <subcellularLocation>
        <location evidence="1">Cytoplasm</location>
        <location evidence="1">Cytoskeleton</location>
        <location evidence="1">Microtubule organizing center</location>
        <location evidence="1">Centrosome</location>
    </subcellularLocation>
</comment>
<dbReference type="EMBL" id="BPLR01002437">
    <property type="protein sequence ID" value="GIX73654.1"/>
    <property type="molecule type" value="Genomic_DNA"/>
</dbReference>
<evidence type="ECO:0000256" key="2">
    <source>
        <dbReference type="ARBA" id="ARBA00022490"/>
    </source>
</evidence>
<dbReference type="Proteomes" id="UP001054945">
    <property type="component" value="Unassembled WGS sequence"/>
</dbReference>
<keyword evidence="4" id="KW-0206">Cytoskeleton</keyword>
<dbReference type="InterPro" id="IPR001611">
    <property type="entry name" value="Leu-rich_rpt"/>
</dbReference>
<evidence type="ECO:0000256" key="1">
    <source>
        <dbReference type="ARBA" id="ARBA00004300"/>
    </source>
</evidence>
<evidence type="ECO:0000313" key="6">
    <source>
        <dbReference type="Proteomes" id="UP001054945"/>
    </source>
</evidence>
<organism evidence="5 6">
    <name type="scientific">Caerostris extrusa</name>
    <name type="common">Bark spider</name>
    <name type="synonym">Caerostris bankana</name>
    <dbReference type="NCBI Taxonomy" id="172846"/>
    <lineage>
        <taxon>Eukaryota</taxon>
        <taxon>Metazoa</taxon>
        <taxon>Ecdysozoa</taxon>
        <taxon>Arthropoda</taxon>
        <taxon>Chelicerata</taxon>
        <taxon>Arachnida</taxon>
        <taxon>Araneae</taxon>
        <taxon>Araneomorphae</taxon>
        <taxon>Entelegynae</taxon>
        <taxon>Araneoidea</taxon>
        <taxon>Araneidae</taxon>
        <taxon>Caerostris</taxon>
    </lineage>
</organism>
<comment type="caution">
    <text evidence="5">The sequence shown here is derived from an EMBL/GenBank/DDBJ whole genome shotgun (WGS) entry which is preliminary data.</text>
</comment>
<dbReference type="Pfam" id="PF13516">
    <property type="entry name" value="LRR_6"/>
    <property type="match status" value="3"/>
</dbReference>
<dbReference type="AlphaFoldDB" id="A0AAV4MNZ7"/>
<protein>
    <submittedName>
        <fullName evidence="5">Uncharacterized protein</fullName>
    </submittedName>
</protein>
<evidence type="ECO:0000313" key="5">
    <source>
        <dbReference type="EMBL" id="GIX73654.1"/>
    </source>
</evidence>
<keyword evidence="3" id="KW-0175">Coiled coil</keyword>
<dbReference type="GO" id="GO:0005813">
    <property type="term" value="C:centrosome"/>
    <property type="evidence" value="ECO:0007669"/>
    <property type="project" value="UniProtKB-SubCell"/>
</dbReference>
<name>A0AAV4MNZ7_CAEEX</name>
<evidence type="ECO:0000256" key="3">
    <source>
        <dbReference type="ARBA" id="ARBA00023054"/>
    </source>
</evidence>
<gene>
    <name evidence="5" type="ORF">CEXT_525261</name>
</gene>
<proteinExistence type="predicted"/>
<dbReference type="PANTHER" id="PTHR23170:SF3">
    <property type="entry name" value="LEUCINE-RICH REPEAT-CONTAINING PROTEIN 45"/>
    <property type="match status" value="1"/>
</dbReference>
<dbReference type="InterPro" id="IPR052116">
    <property type="entry name" value="Centro_Cilium_Assembly"/>
</dbReference>